<evidence type="ECO:0000313" key="2">
    <source>
        <dbReference type="Proteomes" id="UP001596378"/>
    </source>
</evidence>
<name>A0ABW2FHG4_9BACL</name>
<keyword evidence="2" id="KW-1185">Reference proteome</keyword>
<accession>A0ABW2FHG4</accession>
<dbReference type="Proteomes" id="UP001596378">
    <property type="component" value="Unassembled WGS sequence"/>
</dbReference>
<protein>
    <recommendedName>
        <fullName evidence="3">Alpha-L-fucosidase C-terminal domain-containing protein</fullName>
    </recommendedName>
</protein>
<evidence type="ECO:0000313" key="1">
    <source>
        <dbReference type="EMBL" id="MFC7152585.1"/>
    </source>
</evidence>
<proteinExistence type="predicted"/>
<gene>
    <name evidence="1" type="ORF">ACFQMJ_28950</name>
</gene>
<comment type="caution">
    <text evidence="1">The sequence shown here is derived from an EMBL/GenBank/DDBJ whole genome shotgun (WGS) entry which is preliminary data.</text>
</comment>
<dbReference type="RefSeq" id="WP_378107627.1">
    <property type="nucleotide sequence ID" value="NZ_JBHSUP010000026.1"/>
</dbReference>
<evidence type="ECO:0008006" key="3">
    <source>
        <dbReference type="Google" id="ProtNLM"/>
    </source>
</evidence>
<dbReference type="EMBL" id="JBHTAI010000024">
    <property type="protein sequence ID" value="MFC7152585.1"/>
    <property type="molecule type" value="Genomic_DNA"/>
</dbReference>
<sequence length="78" mass="8697">MDGSLLLAVWRMDDEEEAIEIPLGARGQGMTTARCIYPVHTGNAVVGWDADRSLLTVRLPQRYSARVVLLQKRKGWTG</sequence>
<organism evidence="1 2">
    <name type="scientific">Cohnella cellulosilytica</name>
    <dbReference type="NCBI Taxonomy" id="986710"/>
    <lineage>
        <taxon>Bacteria</taxon>
        <taxon>Bacillati</taxon>
        <taxon>Bacillota</taxon>
        <taxon>Bacilli</taxon>
        <taxon>Bacillales</taxon>
        <taxon>Paenibacillaceae</taxon>
        <taxon>Cohnella</taxon>
    </lineage>
</organism>
<reference evidence="2" key="1">
    <citation type="journal article" date="2019" name="Int. J. Syst. Evol. Microbiol.">
        <title>The Global Catalogue of Microorganisms (GCM) 10K type strain sequencing project: providing services to taxonomists for standard genome sequencing and annotation.</title>
        <authorList>
            <consortium name="The Broad Institute Genomics Platform"/>
            <consortium name="The Broad Institute Genome Sequencing Center for Infectious Disease"/>
            <person name="Wu L."/>
            <person name="Ma J."/>
        </authorList>
    </citation>
    <scope>NUCLEOTIDE SEQUENCE [LARGE SCALE GENOMIC DNA]</scope>
    <source>
        <strain evidence="2">KCTC 12907</strain>
    </source>
</reference>